<keyword evidence="3 10" id="KW-0444">Lipid biosynthesis</keyword>
<reference evidence="13" key="1">
    <citation type="journal article" date="2020" name="J Insects Food Feed">
        <title>The yellow mealworm (Tenebrio molitor) genome: a resource for the emerging insects as food and feed industry.</title>
        <authorList>
            <person name="Eriksson T."/>
            <person name="Andere A."/>
            <person name="Kelstrup H."/>
            <person name="Emery V."/>
            <person name="Picard C."/>
        </authorList>
    </citation>
    <scope>NUCLEOTIDE SEQUENCE</scope>
    <source>
        <strain evidence="13">Stoneville</strain>
        <tissue evidence="13">Whole head</tissue>
    </source>
</reference>
<dbReference type="InterPro" id="IPR026055">
    <property type="entry name" value="FAR"/>
</dbReference>
<proteinExistence type="inferred from homology"/>
<keyword evidence="6" id="KW-1133">Transmembrane helix</keyword>
<accession>A0A8J6LC04</accession>
<dbReference type="Gene3D" id="3.40.50.720">
    <property type="entry name" value="NAD(P)-binding Rossmann-like Domain"/>
    <property type="match status" value="1"/>
</dbReference>
<comment type="caution">
    <text evidence="13">The sequence shown here is derived from an EMBL/GenBank/DDBJ whole genome shotgun (WGS) entry which is preliminary data.</text>
</comment>
<keyword evidence="10" id="KW-0560">Oxidoreductase</keyword>
<evidence type="ECO:0000256" key="3">
    <source>
        <dbReference type="ARBA" id="ARBA00022516"/>
    </source>
</evidence>
<dbReference type="GO" id="GO:0035336">
    <property type="term" value="P:long-chain fatty-acyl-CoA metabolic process"/>
    <property type="evidence" value="ECO:0007669"/>
    <property type="project" value="TreeGrafter"/>
</dbReference>
<dbReference type="Proteomes" id="UP000719412">
    <property type="component" value="Unassembled WGS sequence"/>
</dbReference>
<dbReference type="PANTHER" id="PTHR11011:SF60">
    <property type="entry name" value="FATTY ACYL-COA REDUCTASE-RELATED"/>
    <property type="match status" value="1"/>
</dbReference>
<feature type="compositionally biased region" description="Basic and acidic residues" evidence="11">
    <location>
        <begin position="365"/>
        <end position="377"/>
    </location>
</feature>
<dbReference type="PANTHER" id="PTHR11011">
    <property type="entry name" value="MALE STERILITY PROTEIN 2-RELATED"/>
    <property type="match status" value="1"/>
</dbReference>
<evidence type="ECO:0000256" key="9">
    <source>
        <dbReference type="ARBA" id="ARBA00052530"/>
    </source>
</evidence>
<dbReference type="Pfam" id="PF07993">
    <property type="entry name" value="NAD_binding_4"/>
    <property type="match status" value="1"/>
</dbReference>
<dbReference type="FunFam" id="3.40.50.720:FF:000143">
    <property type="entry name" value="Fatty acyl-CoA reductase"/>
    <property type="match status" value="1"/>
</dbReference>
<dbReference type="AlphaFoldDB" id="A0A8J6LC04"/>
<feature type="compositionally biased region" description="Basic and acidic residues" evidence="11">
    <location>
        <begin position="384"/>
        <end position="396"/>
    </location>
</feature>
<evidence type="ECO:0000256" key="5">
    <source>
        <dbReference type="ARBA" id="ARBA00022857"/>
    </source>
</evidence>
<dbReference type="InterPro" id="IPR036291">
    <property type="entry name" value="NAD(P)-bd_dom_sf"/>
</dbReference>
<dbReference type="EC" id="1.2.1.84" evidence="10"/>
<evidence type="ECO:0000256" key="7">
    <source>
        <dbReference type="ARBA" id="ARBA00023098"/>
    </source>
</evidence>
<evidence type="ECO:0000313" key="13">
    <source>
        <dbReference type="EMBL" id="KAH0813998.1"/>
    </source>
</evidence>
<evidence type="ECO:0000256" key="6">
    <source>
        <dbReference type="ARBA" id="ARBA00022989"/>
    </source>
</evidence>
<evidence type="ECO:0000256" key="10">
    <source>
        <dbReference type="RuleBase" id="RU363097"/>
    </source>
</evidence>
<evidence type="ECO:0000256" key="4">
    <source>
        <dbReference type="ARBA" id="ARBA00022692"/>
    </source>
</evidence>
<keyword evidence="8" id="KW-0472">Membrane</keyword>
<keyword evidence="7 10" id="KW-0443">Lipid metabolism</keyword>
<reference evidence="13" key="2">
    <citation type="submission" date="2021-08" db="EMBL/GenBank/DDBJ databases">
        <authorList>
            <person name="Eriksson T."/>
        </authorList>
    </citation>
    <scope>NUCLEOTIDE SEQUENCE</scope>
    <source>
        <strain evidence="13">Stoneville</strain>
        <tissue evidence="13">Whole head</tissue>
    </source>
</reference>
<dbReference type="SUPFAM" id="SSF51735">
    <property type="entry name" value="NAD(P)-binding Rossmann-fold domains"/>
    <property type="match status" value="1"/>
</dbReference>
<dbReference type="GO" id="GO:0102965">
    <property type="term" value="F:alcohol-forming long-chain fatty acyl-CoA reductase activity"/>
    <property type="evidence" value="ECO:0007669"/>
    <property type="project" value="UniProtKB-EC"/>
</dbReference>
<dbReference type="EMBL" id="JABDTM020024741">
    <property type="protein sequence ID" value="KAH0813998.1"/>
    <property type="molecule type" value="Genomic_DNA"/>
</dbReference>
<keyword evidence="14" id="KW-1185">Reference proteome</keyword>
<comment type="subcellular location">
    <subcellularLocation>
        <location evidence="1">Membrane</location>
        <topology evidence="1">Multi-pass membrane protein</topology>
    </subcellularLocation>
</comment>
<feature type="domain" description="Thioester reductase (TE)" evidence="12">
    <location>
        <begin position="15"/>
        <end position="284"/>
    </location>
</feature>
<evidence type="ECO:0000313" key="14">
    <source>
        <dbReference type="Proteomes" id="UP000719412"/>
    </source>
</evidence>
<gene>
    <name evidence="13" type="ORF">GEV33_008793</name>
</gene>
<evidence type="ECO:0000256" key="2">
    <source>
        <dbReference type="ARBA" id="ARBA00005928"/>
    </source>
</evidence>
<keyword evidence="5 10" id="KW-0521">NADP</keyword>
<dbReference type="GO" id="GO:0005777">
    <property type="term" value="C:peroxisome"/>
    <property type="evidence" value="ECO:0007669"/>
    <property type="project" value="TreeGrafter"/>
</dbReference>
<dbReference type="InterPro" id="IPR013120">
    <property type="entry name" value="FAR_NAD-bd"/>
</dbReference>
<dbReference type="CDD" id="cd05236">
    <property type="entry name" value="FAR-N_SDR_e"/>
    <property type="match status" value="1"/>
</dbReference>
<protein>
    <recommendedName>
        <fullName evidence="10">Fatty acyl-CoA reductase</fullName>
        <ecNumber evidence="10">1.2.1.84</ecNumber>
    </recommendedName>
</protein>
<comment type="similarity">
    <text evidence="2 10">Belongs to the fatty acyl-CoA reductase family.</text>
</comment>
<comment type="function">
    <text evidence="10">Catalyzes the reduction of fatty acyl-CoA to fatty alcohols.</text>
</comment>
<sequence length="935" mass="106542">MSSIQDFYRDQTIFLTGATGFLGKLILEKLLRTCAVQKVYILVRPKHDKTLQQRFHSIFDSPCFDLLRSSEPDFGKRVSLLSGDCSQRFLGLSEEARRLIKEEVTCIIHAAANVRFDTDLRTAVYTNVRSVKDLLELLGEVEKLRAFVYVSTAFSHCFRRTVAEEFYKVDDKPDKLLQMVEIMDDRMLNVMTPHILGDWPNTYVYTKALAEELIRAHKQTFPVVVVRPAIVTSTITEPLPGWIENFHGLVGVILGVSLGVLRSLQLRQDVEARMVPADLVVNNILAAAWAIQKSEKKIHRERCRERKKQKWEREEREMKEIRTEKEVWKYINRERKKKESVSEETTIQEWEEDFMKLLEGRKKEGKAEREMKKKQTVLEETEEEAKTEREMKKKQTALEETELVSLRCDVRDGSSDDKRVRGTLERMENTTAEKERVLCLFLEEPLDVVTFTCGNLSRSRRDKGTRLVAWNINNVLRHRYPDGKPRKQLPSDNPAINDHNTLGDCGLAPNVASPKTTRRIDFWKSADGGAVFHHACNNFVLMRAAVFPLSSDILISGNVTFMSSGAVVSPGDLRCRQDCEKFQWDGFEWWPQTNECRFDFSRTTLFPRLEGLIFKHAGSGQINGDFCGKNDAPTATLKNHRLKLSKLIFRLRPADADNSFEVDIAAGPGTLKPIKAIPALHLFRPGFDRTVFTIPVSGLANRFRKGRWVEARVYQVELFSDAQKGECFLNDFDALVRKIDVRTLVLQKAFALVRERRFRALVFQNGLRSHSSAGTSISRTVMRSRNVILKVMPPTGLYGLAAVLIIFITGKRTNSEIYVNEGFTASSRLRPQRRPFTNYSTYSEAAILPNSYLKFVASSTPSTVAKRLARHFAFGRSRRFPHTITDKANGGSVSTSQYLPTLFPYSSLQYPSNLPVDVAEEALESLSNPPPFGGE</sequence>
<dbReference type="GO" id="GO:0080019">
    <property type="term" value="F:alcohol-forming very long-chain fatty acyl-CoA reductase activity"/>
    <property type="evidence" value="ECO:0007669"/>
    <property type="project" value="InterPro"/>
</dbReference>
<evidence type="ECO:0000256" key="8">
    <source>
        <dbReference type="ARBA" id="ARBA00023136"/>
    </source>
</evidence>
<name>A0A8J6LC04_TENMO</name>
<feature type="region of interest" description="Disordered" evidence="11">
    <location>
        <begin position="365"/>
        <end position="396"/>
    </location>
</feature>
<organism evidence="13 14">
    <name type="scientific">Tenebrio molitor</name>
    <name type="common">Yellow mealworm beetle</name>
    <dbReference type="NCBI Taxonomy" id="7067"/>
    <lineage>
        <taxon>Eukaryota</taxon>
        <taxon>Metazoa</taxon>
        <taxon>Ecdysozoa</taxon>
        <taxon>Arthropoda</taxon>
        <taxon>Hexapoda</taxon>
        <taxon>Insecta</taxon>
        <taxon>Pterygota</taxon>
        <taxon>Neoptera</taxon>
        <taxon>Endopterygota</taxon>
        <taxon>Coleoptera</taxon>
        <taxon>Polyphaga</taxon>
        <taxon>Cucujiformia</taxon>
        <taxon>Tenebrionidae</taxon>
        <taxon>Tenebrio</taxon>
    </lineage>
</organism>
<keyword evidence="4" id="KW-0812">Transmembrane</keyword>
<evidence type="ECO:0000256" key="1">
    <source>
        <dbReference type="ARBA" id="ARBA00004141"/>
    </source>
</evidence>
<evidence type="ECO:0000256" key="11">
    <source>
        <dbReference type="SAM" id="MobiDB-lite"/>
    </source>
</evidence>
<dbReference type="GO" id="GO:0016020">
    <property type="term" value="C:membrane"/>
    <property type="evidence" value="ECO:0007669"/>
    <property type="project" value="UniProtKB-SubCell"/>
</dbReference>
<evidence type="ECO:0000259" key="12">
    <source>
        <dbReference type="Pfam" id="PF07993"/>
    </source>
</evidence>
<comment type="catalytic activity">
    <reaction evidence="9 10">
        <text>a long-chain fatty acyl-CoA + 2 NADPH + 2 H(+) = a long-chain primary fatty alcohol + 2 NADP(+) + CoA</text>
        <dbReference type="Rhea" id="RHEA:52716"/>
        <dbReference type="ChEBI" id="CHEBI:15378"/>
        <dbReference type="ChEBI" id="CHEBI:57287"/>
        <dbReference type="ChEBI" id="CHEBI:57783"/>
        <dbReference type="ChEBI" id="CHEBI:58349"/>
        <dbReference type="ChEBI" id="CHEBI:77396"/>
        <dbReference type="ChEBI" id="CHEBI:83139"/>
        <dbReference type="EC" id="1.2.1.84"/>
    </reaction>
</comment>